<evidence type="ECO:0000313" key="1">
    <source>
        <dbReference type="EMBL" id="MFC7088258.1"/>
    </source>
</evidence>
<comment type="caution">
    <text evidence="1">The sequence shown here is derived from an EMBL/GenBank/DDBJ whole genome shotgun (WGS) entry which is preliminary data.</text>
</comment>
<dbReference type="InterPro" id="IPR010710">
    <property type="entry name" value="DUF1289"/>
</dbReference>
<reference evidence="2" key="1">
    <citation type="journal article" date="2019" name="Int. J. Syst. Evol. Microbiol.">
        <title>The Global Catalogue of Microorganisms (GCM) 10K type strain sequencing project: providing services to taxonomists for standard genome sequencing and annotation.</title>
        <authorList>
            <consortium name="The Broad Institute Genomics Platform"/>
            <consortium name="The Broad Institute Genome Sequencing Center for Infectious Disease"/>
            <person name="Wu L."/>
            <person name="Ma J."/>
        </authorList>
    </citation>
    <scope>NUCLEOTIDE SEQUENCE [LARGE SCALE GENOMIC DNA]</scope>
    <source>
        <strain evidence="2">CGMCC 1.13666</strain>
    </source>
</reference>
<dbReference type="RefSeq" id="WP_346061538.1">
    <property type="nucleotide sequence ID" value="NZ_BAAADR010000004.1"/>
</dbReference>
<keyword evidence="2" id="KW-1185">Reference proteome</keyword>
<dbReference type="PANTHER" id="PTHR35175">
    <property type="entry name" value="DUF1289 DOMAIN-CONTAINING PROTEIN"/>
    <property type="match status" value="1"/>
</dbReference>
<proteinExistence type="predicted"/>
<dbReference type="Pfam" id="PF06945">
    <property type="entry name" value="DUF1289"/>
    <property type="match status" value="1"/>
</dbReference>
<protein>
    <submittedName>
        <fullName evidence="1">DUF1289 domain-containing protein</fullName>
    </submittedName>
</protein>
<name>A0ABW2ETX5_9GAMM</name>
<evidence type="ECO:0000313" key="2">
    <source>
        <dbReference type="Proteomes" id="UP001596411"/>
    </source>
</evidence>
<dbReference type="PANTHER" id="PTHR35175:SF2">
    <property type="entry name" value="DUF1289 DOMAIN-CONTAINING PROTEIN"/>
    <property type="match status" value="1"/>
</dbReference>
<accession>A0ABW2ETX5</accession>
<sequence length="59" mass="6554">MTPTPRRASPCIRACHLDEATQCCSGCRRSLDEIVRWGGMTDAEQDAVWRRLESDASTG</sequence>
<dbReference type="Proteomes" id="UP001596411">
    <property type="component" value="Unassembled WGS sequence"/>
</dbReference>
<organism evidence="1 2">
    <name type="scientific">Halomonas salifodinae</name>
    <dbReference type="NCBI Taxonomy" id="438745"/>
    <lineage>
        <taxon>Bacteria</taxon>
        <taxon>Pseudomonadati</taxon>
        <taxon>Pseudomonadota</taxon>
        <taxon>Gammaproteobacteria</taxon>
        <taxon>Oceanospirillales</taxon>
        <taxon>Halomonadaceae</taxon>
        <taxon>Halomonas</taxon>
    </lineage>
</organism>
<dbReference type="EMBL" id="JBHSZP010000002">
    <property type="protein sequence ID" value="MFC7088258.1"/>
    <property type="molecule type" value="Genomic_DNA"/>
</dbReference>
<gene>
    <name evidence="1" type="ORF">ACFQH5_01685</name>
</gene>